<evidence type="ECO:0000259" key="4">
    <source>
        <dbReference type="Pfam" id="PF13359"/>
    </source>
</evidence>
<dbReference type="EMBL" id="CAKKLH010000336">
    <property type="protein sequence ID" value="CAH0113058.1"/>
    <property type="molecule type" value="Genomic_DNA"/>
</dbReference>
<accession>A0A8J2WCK0</accession>
<keyword evidence="3" id="KW-0175">Coiled coil</keyword>
<organism evidence="6 7">
    <name type="scientific">Daphnia galeata</name>
    <dbReference type="NCBI Taxonomy" id="27404"/>
    <lineage>
        <taxon>Eukaryota</taxon>
        <taxon>Metazoa</taxon>
        <taxon>Ecdysozoa</taxon>
        <taxon>Arthropoda</taxon>
        <taxon>Crustacea</taxon>
        <taxon>Branchiopoda</taxon>
        <taxon>Diplostraca</taxon>
        <taxon>Cladocera</taxon>
        <taxon>Anomopoda</taxon>
        <taxon>Daphniidae</taxon>
        <taxon>Daphnia</taxon>
    </lineage>
</organism>
<dbReference type="AlphaFoldDB" id="A0A8J2WCK0"/>
<evidence type="ECO:0008006" key="8">
    <source>
        <dbReference type="Google" id="ProtNLM"/>
    </source>
</evidence>
<dbReference type="Proteomes" id="UP000789390">
    <property type="component" value="Unassembled WGS sequence"/>
</dbReference>
<dbReference type="GO" id="GO:0046872">
    <property type="term" value="F:metal ion binding"/>
    <property type="evidence" value="ECO:0007669"/>
    <property type="project" value="UniProtKB-KW"/>
</dbReference>
<evidence type="ECO:0000256" key="2">
    <source>
        <dbReference type="ARBA" id="ARBA00022723"/>
    </source>
</evidence>
<feature type="domain" description="DDE Tnp4" evidence="4">
    <location>
        <begin position="310"/>
        <end position="343"/>
    </location>
</feature>
<evidence type="ECO:0000313" key="7">
    <source>
        <dbReference type="Proteomes" id="UP000789390"/>
    </source>
</evidence>
<dbReference type="PANTHER" id="PTHR23080:SF143">
    <property type="entry name" value="SI:DKEY-56D12.4"/>
    <property type="match status" value="1"/>
</dbReference>
<evidence type="ECO:0000256" key="1">
    <source>
        <dbReference type="ARBA" id="ARBA00001968"/>
    </source>
</evidence>
<proteinExistence type="predicted"/>
<sequence>MAGFWTHPQSRVLLLKNRHWLIIEAMFCHDKGINDKLTIFFRYRIHVGTRLRLRYRETISEIHRNNIQCHLGHFFYLDVISTNEECIANLNAVAESCLTTGIISPKSKSIQELLLLILAEEFSAENHDVSTNDSLLSYNDLQNEMEKIKQTIEEITSKLADSLKDEEMLRDKVSRLEKKLETDSLIHRTRNNDKMTQYFTGLKSWELFEIIFQLLLPGITHFSALTKKSLPYVEQFLLVLMRLRLNLGLQDLAYRSRVTMATVSNYISKWIDIMYFRLARNFMVWPDNVANKLSMPNYFRRRFPKCKVIIDCFEVPIERYKNLLARSSTYSYYKGKNTIKYMIERGAKLTTPAFLGKRDRLTRRETSFSRKVSNVRIHVERVIGRLRETYTILKHEVPIQLLRKGDTKLSFFDKIFFVCSCLTNANPVTPSAVFVDGDSLSHWRVLLVAFRFLIPLSLLQNMHIQSFDIRFDPVHDL</sequence>
<keyword evidence="2" id="KW-0479">Metal-binding</keyword>
<evidence type="ECO:0000256" key="3">
    <source>
        <dbReference type="SAM" id="Coils"/>
    </source>
</evidence>
<dbReference type="PANTHER" id="PTHR23080">
    <property type="entry name" value="THAP DOMAIN PROTEIN"/>
    <property type="match status" value="1"/>
</dbReference>
<dbReference type="OrthoDB" id="6375458at2759"/>
<reference evidence="6" key="1">
    <citation type="submission" date="2021-11" db="EMBL/GenBank/DDBJ databases">
        <authorList>
            <person name="Schell T."/>
        </authorList>
    </citation>
    <scope>NUCLEOTIDE SEQUENCE</scope>
    <source>
        <strain evidence="6">M5</strain>
    </source>
</reference>
<name>A0A8J2WCK0_9CRUS</name>
<feature type="coiled-coil region" evidence="3">
    <location>
        <begin position="138"/>
        <end position="179"/>
    </location>
</feature>
<feature type="domain" description="DDE Tnp4" evidence="4">
    <location>
        <begin position="351"/>
        <end position="424"/>
    </location>
</feature>
<keyword evidence="7" id="KW-1185">Reference proteome</keyword>
<evidence type="ECO:0000313" key="6">
    <source>
        <dbReference type="EMBL" id="CAH0113058.1"/>
    </source>
</evidence>
<gene>
    <name evidence="6" type="ORF">DGAL_LOCUS16860</name>
</gene>
<comment type="cofactor">
    <cofactor evidence="1">
        <name>a divalent metal cation</name>
        <dbReference type="ChEBI" id="CHEBI:60240"/>
    </cofactor>
</comment>
<comment type="caution">
    <text evidence="6">The sequence shown here is derived from an EMBL/GenBank/DDBJ whole genome shotgun (WGS) entry which is preliminary data.</text>
</comment>
<protein>
    <recommendedName>
        <fullName evidence="8">DDE Tnp4 domain-containing protein</fullName>
    </recommendedName>
</protein>
<dbReference type="Pfam" id="PF13359">
    <property type="entry name" value="DDE_Tnp_4"/>
    <property type="match status" value="2"/>
</dbReference>
<dbReference type="Pfam" id="PF13613">
    <property type="entry name" value="HTH_Tnp_4"/>
    <property type="match status" value="1"/>
</dbReference>
<evidence type="ECO:0000259" key="5">
    <source>
        <dbReference type="Pfam" id="PF13613"/>
    </source>
</evidence>
<dbReference type="InterPro" id="IPR027806">
    <property type="entry name" value="HARBI1_dom"/>
</dbReference>
<dbReference type="InterPro" id="IPR027805">
    <property type="entry name" value="Transposase_HTH_dom"/>
</dbReference>
<feature type="domain" description="Transposase Helix-turn-helix" evidence="5">
    <location>
        <begin position="229"/>
        <end position="278"/>
    </location>
</feature>